<dbReference type="Pfam" id="PF17250">
    <property type="entry name" value="NDUFB11"/>
    <property type="match status" value="1"/>
</dbReference>
<sequence length="129" mass="14888">MGLILRLMEDEDPRERGREFREHLYLLKDRCKKTKQMWSLSLRPYGFWTFERHNAQMTSSRIMLMLLPPHNWLVSNAFFMQLDVHQHGGATRAGGQKWEDQIVVLGGVAEAMAMGGLGCSLEIVGQRIE</sequence>
<dbReference type="PANTHER" id="PTHR37709">
    <property type="entry name" value="EXPRESSED PROTEIN"/>
    <property type="match status" value="1"/>
</dbReference>
<reference evidence="1" key="2">
    <citation type="journal article" date="2024" name="Plant">
        <title>Genomic evolution and insights into agronomic trait innovations of Sesamum species.</title>
        <authorList>
            <person name="Miao H."/>
            <person name="Wang L."/>
            <person name="Qu L."/>
            <person name="Liu H."/>
            <person name="Sun Y."/>
            <person name="Le M."/>
            <person name="Wang Q."/>
            <person name="Wei S."/>
            <person name="Zheng Y."/>
            <person name="Lin W."/>
            <person name="Duan Y."/>
            <person name="Cao H."/>
            <person name="Xiong S."/>
            <person name="Wang X."/>
            <person name="Wei L."/>
            <person name="Li C."/>
            <person name="Ma Q."/>
            <person name="Ju M."/>
            <person name="Zhao R."/>
            <person name="Li G."/>
            <person name="Mu C."/>
            <person name="Tian Q."/>
            <person name="Mei H."/>
            <person name="Zhang T."/>
            <person name="Gao T."/>
            <person name="Zhang H."/>
        </authorList>
    </citation>
    <scope>NUCLEOTIDE SEQUENCE</scope>
    <source>
        <strain evidence="1">KEN1</strain>
    </source>
</reference>
<dbReference type="EMBL" id="JACGWN010000006">
    <property type="protein sequence ID" value="KAL0447255.1"/>
    <property type="molecule type" value="Genomic_DNA"/>
</dbReference>
<accession>A0AAW2X4P2</accession>
<organism evidence="1">
    <name type="scientific">Sesamum latifolium</name>
    <dbReference type="NCBI Taxonomy" id="2727402"/>
    <lineage>
        <taxon>Eukaryota</taxon>
        <taxon>Viridiplantae</taxon>
        <taxon>Streptophyta</taxon>
        <taxon>Embryophyta</taxon>
        <taxon>Tracheophyta</taxon>
        <taxon>Spermatophyta</taxon>
        <taxon>Magnoliopsida</taxon>
        <taxon>eudicotyledons</taxon>
        <taxon>Gunneridae</taxon>
        <taxon>Pentapetalae</taxon>
        <taxon>asterids</taxon>
        <taxon>lamiids</taxon>
        <taxon>Lamiales</taxon>
        <taxon>Pedaliaceae</taxon>
        <taxon>Sesamum</taxon>
    </lineage>
</organism>
<proteinExistence type="predicted"/>
<dbReference type="AlphaFoldDB" id="A0AAW2X4P2"/>
<name>A0AAW2X4P2_9LAMI</name>
<comment type="caution">
    <text evidence="1">The sequence shown here is derived from an EMBL/GenBank/DDBJ whole genome shotgun (WGS) entry which is preliminary data.</text>
</comment>
<dbReference type="InterPro" id="IPR035204">
    <property type="entry name" value="NDUFB11"/>
</dbReference>
<evidence type="ECO:0000313" key="1">
    <source>
        <dbReference type="EMBL" id="KAL0447255.1"/>
    </source>
</evidence>
<dbReference type="PANTHER" id="PTHR37709:SF1">
    <property type="entry name" value="EXPRESSED PROTEIN"/>
    <property type="match status" value="1"/>
</dbReference>
<protein>
    <submittedName>
        <fullName evidence="1">Uncharacterized protein</fullName>
    </submittedName>
</protein>
<reference evidence="1" key="1">
    <citation type="submission" date="2020-06" db="EMBL/GenBank/DDBJ databases">
        <authorList>
            <person name="Li T."/>
            <person name="Hu X."/>
            <person name="Zhang T."/>
            <person name="Song X."/>
            <person name="Zhang H."/>
            <person name="Dai N."/>
            <person name="Sheng W."/>
            <person name="Hou X."/>
            <person name="Wei L."/>
        </authorList>
    </citation>
    <scope>NUCLEOTIDE SEQUENCE</scope>
    <source>
        <strain evidence="1">KEN1</strain>
        <tissue evidence="1">Leaf</tissue>
    </source>
</reference>
<gene>
    <name evidence="1" type="ORF">Slati_1853400</name>
</gene>